<sequence length="270" mass="28980">MMHALQAQFSDVDDLLREAAHGRLRDHGSIVIENSGRIGPVIELLAGAQQFPSEYESISFAGAFASQVREAWATGQPFGGGFSDQAGVFPLPLKNPVETGDPVWQQWLLHAENAAKNRGFPAGLVASLIGAMGEMQDNVYEHSGAAHTGLVAYAVTDRSFEFVVADRGMGVLETLRQNPDYAHLPDAGAALAEAIKTGVSRFPSASGRGQGFVQLCRSMVTDRAELRFRSGDHALMLCPTHDPLNGDQRLSHTSALEGLTISAIWRAEAL</sequence>
<comment type="caution">
    <text evidence="1">The sequence shown here is derived from an EMBL/GenBank/DDBJ whole genome shotgun (WGS) entry which is preliminary data.</text>
</comment>
<dbReference type="RefSeq" id="WP_336926738.1">
    <property type="nucleotide sequence ID" value="NZ_JBANRO010000009.1"/>
</dbReference>
<proteinExistence type="predicted"/>
<accession>A0ABV7E595</accession>
<name>A0ABV7E595_9SPHN</name>
<evidence type="ECO:0000313" key="1">
    <source>
        <dbReference type="EMBL" id="MFC3097909.1"/>
    </source>
</evidence>
<reference evidence="2" key="1">
    <citation type="journal article" date="2019" name="Int. J. Syst. Evol. Microbiol.">
        <title>The Global Catalogue of Microorganisms (GCM) 10K type strain sequencing project: providing services to taxonomists for standard genome sequencing and annotation.</title>
        <authorList>
            <consortium name="The Broad Institute Genomics Platform"/>
            <consortium name="The Broad Institute Genome Sequencing Center for Infectious Disease"/>
            <person name="Wu L."/>
            <person name="Ma J."/>
        </authorList>
    </citation>
    <scope>NUCLEOTIDE SEQUENCE [LARGE SCALE GENOMIC DNA]</scope>
    <source>
        <strain evidence="2">KCTC 52607</strain>
    </source>
</reference>
<dbReference type="EMBL" id="JBHRST010000010">
    <property type="protein sequence ID" value="MFC3097909.1"/>
    <property type="molecule type" value="Genomic_DNA"/>
</dbReference>
<keyword evidence="2" id="KW-1185">Reference proteome</keyword>
<gene>
    <name evidence="1" type="ORF">ACFODU_08875</name>
</gene>
<evidence type="ECO:0000313" key="2">
    <source>
        <dbReference type="Proteomes" id="UP001595456"/>
    </source>
</evidence>
<evidence type="ECO:0008006" key="3">
    <source>
        <dbReference type="Google" id="ProtNLM"/>
    </source>
</evidence>
<dbReference type="Proteomes" id="UP001595456">
    <property type="component" value="Unassembled WGS sequence"/>
</dbReference>
<organism evidence="1 2">
    <name type="scientific">Alteraurantiacibacter palmitatis</name>
    <dbReference type="NCBI Taxonomy" id="2054628"/>
    <lineage>
        <taxon>Bacteria</taxon>
        <taxon>Pseudomonadati</taxon>
        <taxon>Pseudomonadota</taxon>
        <taxon>Alphaproteobacteria</taxon>
        <taxon>Sphingomonadales</taxon>
        <taxon>Erythrobacteraceae</taxon>
        <taxon>Alteraurantiacibacter</taxon>
    </lineage>
</organism>
<protein>
    <recommendedName>
        <fullName evidence="3">ATP-binding protein</fullName>
    </recommendedName>
</protein>